<dbReference type="Proteomes" id="UP001597195">
    <property type="component" value="Unassembled WGS sequence"/>
</dbReference>
<sequence length="281" mass="32470">MAAEKASHKRLENRSDWMKRILNYPGSKWAMADFIISLMPPHTTYVEPYFGSGAVFFNKTKSKVETINDLDSRVVNFFKVCRDRPEELARAIELTPLSREEHELAYEPSDDPIEDARRFMVRSWQAIGGKTSDHTGWRSNIDKIGGKVGEWNQLDERILAVADRLKDAQIEHQPALQILDRYNRPGVLAYVDPPYLLSTRTKRHYAVEMTDADHEALLDTLVRFKGKVILSGYPSSMYDSYLCDWHKRYFEAHAEAGQRRQEVLWCNFEPAGSIVLLEDTK</sequence>
<gene>
    <name evidence="4" type="ORF">ACFQ5T_00455</name>
</gene>
<dbReference type="PANTHER" id="PTHR30481:SF4">
    <property type="entry name" value="SITE-SPECIFIC DNA-METHYLTRANSFERASE (ADENINE-SPECIFIC)"/>
    <property type="match status" value="1"/>
</dbReference>
<evidence type="ECO:0000256" key="3">
    <source>
        <dbReference type="ARBA" id="ARBA00022691"/>
    </source>
</evidence>
<dbReference type="PANTHER" id="PTHR30481">
    <property type="entry name" value="DNA ADENINE METHYLASE"/>
    <property type="match status" value="1"/>
</dbReference>
<dbReference type="InterPro" id="IPR029063">
    <property type="entry name" value="SAM-dependent_MTases_sf"/>
</dbReference>
<organism evidence="4 5">
    <name type="scientific">Levilactobacillus fuyuanensis</name>
    <dbReference type="NCBI Taxonomy" id="2486022"/>
    <lineage>
        <taxon>Bacteria</taxon>
        <taxon>Bacillati</taxon>
        <taxon>Bacillota</taxon>
        <taxon>Bacilli</taxon>
        <taxon>Lactobacillales</taxon>
        <taxon>Lactobacillaceae</taxon>
        <taxon>Levilactobacillus</taxon>
    </lineage>
</organism>
<name>A0ABW4H0A2_9LACO</name>
<dbReference type="InterPro" id="IPR012327">
    <property type="entry name" value="MeTrfase_D12"/>
</dbReference>
<comment type="caution">
    <text evidence="4">The sequence shown here is derived from an EMBL/GenBank/DDBJ whole genome shotgun (WGS) entry which is preliminary data.</text>
</comment>
<evidence type="ECO:0000256" key="2">
    <source>
        <dbReference type="ARBA" id="ARBA00022679"/>
    </source>
</evidence>
<dbReference type="RefSeq" id="WP_225421381.1">
    <property type="nucleotide sequence ID" value="NZ_JBHTOM010000001.1"/>
</dbReference>
<dbReference type="SUPFAM" id="SSF53335">
    <property type="entry name" value="S-adenosyl-L-methionine-dependent methyltransferases"/>
    <property type="match status" value="1"/>
</dbReference>
<evidence type="ECO:0000313" key="4">
    <source>
        <dbReference type="EMBL" id="MFD1548164.1"/>
    </source>
</evidence>
<accession>A0ABW4H0A2</accession>
<reference evidence="5" key="1">
    <citation type="journal article" date="2019" name="Int. J. Syst. Evol. Microbiol.">
        <title>The Global Catalogue of Microorganisms (GCM) 10K type strain sequencing project: providing services to taxonomists for standard genome sequencing and annotation.</title>
        <authorList>
            <consortium name="The Broad Institute Genomics Platform"/>
            <consortium name="The Broad Institute Genome Sequencing Center for Infectious Disease"/>
            <person name="Wu L."/>
            <person name="Ma J."/>
        </authorList>
    </citation>
    <scope>NUCLEOTIDE SEQUENCE [LARGE SCALE GENOMIC DNA]</scope>
    <source>
        <strain evidence="5">CCM 8906</strain>
    </source>
</reference>
<evidence type="ECO:0000313" key="5">
    <source>
        <dbReference type="Proteomes" id="UP001597195"/>
    </source>
</evidence>
<dbReference type="InterPro" id="IPR012263">
    <property type="entry name" value="M_m6A_EcoRV"/>
</dbReference>
<evidence type="ECO:0000256" key="1">
    <source>
        <dbReference type="ARBA" id="ARBA00022603"/>
    </source>
</evidence>
<dbReference type="PIRSF" id="PIRSF000398">
    <property type="entry name" value="M_m6A_EcoRV"/>
    <property type="match status" value="1"/>
</dbReference>
<dbReference type="GO" id="GO:0032259">
    <property type="term" value="P:methylation"/>
    <property type="evidence" value="ECO:0007669"/>
    <property type="project" value="UniProtKB-KW"/>
</dbReference>
<dbReference type="PRINTS" id="PR00505">
    <property type="entry name" value="D12N6MTFRASE"/>
</dbReference>
<keyword evidence="3" id="KW-0949">S-adenosyl-L-methionine</keyword>
<protein>
    <submittedName>
        <fullName evidence="4">DNA adenine methylase</fullName>
    </submittedName>
</protein>
<keyword evidence="5" id="KW-1185">Reference proteome</keyword>
<dbReference type="Pfam" id="PF02086">
    <property type="entry name" value="MethyltransfD12"/>
    <property type="match status" value="1"/>
</dbReference>
<dbReference type="GO" id="GO:0008168">
    <property type="term" value="F:methyltransferase activity"/>
    <property type="evidence" value="ECO:0007669"/>
    <property type="project" value="UniProtKB-KW"/>
</dbReference>
<proteinExistence type="predicted"/>
<keyword evidence="1 4" id="KW-0489">Methyltransferase</keyword>
<dbReference type="Gene3D" id="3.40.50.150">
    <property type="entry name" value="Vaccinia Virus protein VP39"/>
    <property type="match status" value="2"/>
</dbReference>
<dbReference type="EMBL" id="JBHTOM010000001">
    <property type="protein sequence ID" value="MFD1548164.1"/>
    <property type="molecule type" value="Genomic_DNA"/>
</dbReference>
<keyword evidence="2" id="KW-0808">Transferase</keyword>